<dbReference type="InterPro" id="IPR013467">
    <property type="entry name" value="HNH78-like"/>
</dbReference>
<protein>
    <submittedName>
        <fullName evidence="1">Retron system putative HNH endonuclease</fullName>
    </submittedName>
</protein>
<comment type="caution">
    <text evidence="1">The sequence shown here is derived from an EMBL/GenBank/DDBJ whole genome shotgun (WGS) entry which is preliminary data.</text>
</comment>
<keyword evidence="1" id="KW-0378">Hydrolase</keyword>
<keyword evidence="2" id="KW-1185">Reference proteome</keyword>
<organism evidence="1 2">
    <name type="scientific">Pseudomonas retamae</name>
    <dbReference type="NCBI Taxonomy" id="702110"/>
    <lineage>
        <taxon>Bacteria</taxon>
        <taxon>Pseudomonadati</taxon>
        <taxon>Pseudomonadota</taxon>
        <taxon>Gammaproteobacteria</taxon>
        <taxon>Pseudomonadales</taxon>
        <taxon>Pseudomonadaceae</taxon>
        <taxon>Pseudomonas</taxon>
    </lineage>
</organism>
<name>A0ABW7DCZ5_9PSED</name>
<reference evidence="1 2" key="1">
    <citation type="submission" date="2024-10" db="EMBL/GenBank/DDBJ databases">
        <title>Whole genome of Pseudomonas sp Strain RB5.</title>
        <authorList>
            <person name="Selami N."/>
        </authorList>
    </citation>
    <scope>NUCLEOTIDE SEQUENCE [LARGE SCALE GENOMIC DNA]</scope>
    <source>
        <strain evidence="1 2">RB5</strain>
    </source>
</reference>
<proteinExistence type="predicted"/>
<dbReference type="Proteomes" id="UP001605918">
    <property type="component" value="Unassembled WGS sequence"/>
</dbReference>
<dbReference type="EMBL" id="JBIEIL010000006">
    <property type="protein sequence ID" value="MFG6205486.1"/>
    <property type="molecule type" value="Genomic_DNA"/>
</dbReference>
<sequence>MKNIKKQDEPGFVAVFNDTNPYDGVSHRQHWDKFRSESEYQAEVVDRLLVDQHYLCAYCEIDIYRRDGVGGIQDIGVEHFHPKSSFANNIPWVTKWSNLFAVCLGGSNGAVHEPEVRYGAPDLTCDKKKENKILDGLILFPLDIPLAPCLFTVSRTTGQLGVNEAACAESGVAVDLVDRTIVELNLNSGRLKKARVDTLKIISDALIAQVKVGKSAGEARQIVAQARLSPEDGRYFRFFTAARAYLGM</sequence>
<dbReference type="RefSeq" id="WP_394506720.1">
    <property type="nucleotide sequence ID" value="NZ_JBIEIL010000006.1"/>
</dbReference>
<dbReference type="NCBIfam" id="TIGR02646">
    <property type="entry name" value="retron system putative HNH endonuclease"/>
    <property type="match status" value="1"/>
</dbReference>
<dbReference type="GO" id="GO:0004519">
    <property type="term" value="F:endonuclease activity"/>
    <property type="evidence" value="ECO:0007669"/>
    <property type="project" value="UniProtKB-KW"/>
</dbReference>
<gene>
    <name evidence="1" type="ORF">ACGSLL_14040</name>
</gene>
<evidence type="ECO:0000313" key="1">
    <source>
        <dbReference type="EMBL" id="MFG6205486.1"/>
    </source>
</evidence>
<keyword evidence="1" id="KW-0255">Endonuclease</keyword>
<accession>A0ABW7DCZ5</accession>
<evidence type="ECO:0000313" key="2">
    <source>
        <dbReference type="Proteomes" id="UP001605918"/>
    </source>
</evidence>
<keyword evidence="1" id="KW-0540">Nuclease</keyword>